<dbReference type="AlphaFoldDB" id="A0A9N8JKS1"/>
<dbReference type="InterPro" id="IPR029482">
    <property type="entry name" value="HRXXH"/>
</dbReference>
<keyword evidence="2" id="KW-0732">Signal</keyword>
<evidence type="ECO:0000259" key="3">
    <source>
        <dbReference type="Pfam" id="PF13933"/>
    </source>
</evidence>
<dbReference type="Proteomes" id="UP000716446">
    <property type="component" value="Unassembled WGS sequence"/>
</dbReference>
<dbReference type="EMBL" id="CAIJEN010000008">
    <property type="protein sequence ID" value="CAD0090083.1"/>
    <property type="molecule type" value="Genomic_DNA"/>
</dbReference>
<evidence type="ECO:0000256" key="2">
    <source>
        <dbReference type="SAM" id="SignalP"/>
    </source>
</evidence>
<comment type="caution">
    <text evidence="4">The sequence shown here is derived from an EMBL/GenBank/DDBJ whole genome shotgun (WGS) entry which is preliminary data.</text>
</comment>
<feature type="compositionally biased region" description="Low complexity" evidence="1">
    <location>
        <begin position="280"/>
        <end position="293"/>
    </location>
</feature>
<feature type="signal peptide" evidence="2">
    <location>
        <begin position="1"/>
        <end position="17"/>
    </location>
</feature>
<dbReference type="InterPro" id="IPR039124">
    <property type="entry name" value="PRA1-like"/>
</dbReference>
<dbReference type="InterPro" id="IPR024079">
    <property type="entry name" value="MetalloPept_cat_dom_sf"/>
</dbReference>
<dbReference type="GO" id="GO:0008237">
    <property type="term" value="F:metallopeptidase activity"/>
    <property type="evidence" value="ECO:0007669"/>
    <property type="project" value="InterPro"/>
</dbReference>
<name>A0A9N8JKS1_9PEZI</name>
<dbReference type="Gene3D" id="3.40.390.10">
    <property type="entry name" value="Collagenase (Catalytic Domain)"/>
    <property type="match status" value="1"/>
</dbReference>
<dbReference type="GO" id="GO:0009277">
    <property type="term" value="C:fungal-type cell wall"/>
    <property type="evidence" value="ECO:0007669"/>
    <property type="project" value="TreeGrafter"/>
</dbReference>
<dbReference type="PANTHER" id="PTHR39399">
    <property type="entry name" value="PROTEIN ZPS1"/>
    <property type="match status" value="1"/>
</dbReference>
<feature type="domain" description="Putative peptidase" evidence="3">
    <location>
        <begin position="10"/>
        <end position="168"/>
    </location>
</feature>
<dbReference type="GO" id="GO:0009986">
    <property type="term" value="C:cell surface"/>
    <property type="evidence" value="ECO:0007669"/>
    <property type="project" value="TreeGrafter"/>
</dbReference>
<evidence type="ECO:0000313" key="4">
    <source>
        <dbReference type="EMBL" id="CAD0090083.1"/>
    </source>
</evidence>
<reference evidence="4" key="1">
    <citation type="submission" date="2020-06" db="EMBL/GenBank/DDBJ databases">
        <authorList>
            <person name="Onetto C."/>
        </authorList>
    </citation>
    <scope>NUCLEOTIDE SEQUENCE</scope>
</reference>
<dbReference type="GO" id="GO:0005178">
    <property type="term" value="F:integrin binding"/>
    <property type="evidence" value="ECO:0007669"/>
    <property type="project" value="TreeGrafter"/>
</dbReference>
<protein>
    <recommendedName>
        <fullName evidence="3">Putative peptidase domain-containing protein</fullName>
    </recommendedName>
</protein>
<evidence type="ECO:0000256" key="1">
    <source>
        <dbReference type="SAM" id="MobiDB-lite"/>
    </source>
</evidence>
<dbReference type="GO" id="GO:0008270">
    <property type="term" value="F:zinc ion binding"/>
    <property type="evidence" value="ECO:0007669"/>
    <property type="project" value="TreeGrafter"/>
</dbReference>
<dbReference type="SUPFAM" id="SSF55486">
    <property type="entry name" value="Metalloproteases ('zincins'), catalytic domain"/>
    <property type="match status" value="1"/>
</dbReference>
<evidence type="ECO:0000313" key="5">
    <source>
        <dbReference type="Proteomes" id="UP000716446"/>
    </source>
</evidence>
<gene>
    <name evidence="4" type="ORF">AWRI4619_LOCUS6154</name>
</gene>
<proteinExistence type="predicted"/>
<dbReference type="PANTHER" id="PTHR39399:SF1">
    <property type="entry name" value="PROTEIN ZPS1"/>
    <property type="match status" value="1"/>
</dbReference>
<sequence length="301" mass="31453">MRTQFLLSAALAALTTASPVLKNRDVTTVTISGTTATSYPQPATEIQGFPIHSSCNGTERNQLEKALEDTIKLARQAANHVLSHGSTSELYAKYFGNASTAEVVGWYEKLIYGDHEGVLFRCDDIDGNCHQEGWGGHWRGSNATDETVICPLSYTTRQPLEALCAEHYADSYPECLELAEEDPAQAVRNTHTLQYFALDVYAMEVALPGEGCTGKIAEVASASASSSAAPAASSASSSAVSSAAATSAASTTASQAATKTSGATAECHTHADGEVHCADTGSATKTTSAGTFTVPESTEKL</sequence>
<organism evidence="4 5">
    <name type="scientific">Aureobasidium vineae</name>
    <dbReference type="NCBI Taxonomy" id="2773715"/>
    <lineage>
        <taxon>Eukaryota</taxon>
        <taxon>Fungi</taxon>
        <taxon>Dikarya</taxon>
        <taxon>Ascomycota</taxon>
        <taxon>Pezizomycotina</taxon>
        <taxon>Dothideomycetes</taxon>
        <taxon>Dothideomycetidae</taxon>
        <taxon>Dothideales</taxon>
        <taxon>Saccotheciaceae</taxon>
        <taxon>Aureobasidium</taxon>
    </lineage>
</organism>
<dbReference type="GO" id="GO:0005576">
    <property type="term" value="C:extracellular region"/>
    <property type="evidence" value="ECO:0007669"/>
    <property type="project" value="TreeGrafter"/>
</dbReference>
<feature type="region of interest" description="Disordered" evidence="1">
    <location>
        <begin position="278"/>
        <end position="301"/>
    </location>
</feature>
<keyword evidence="5" id="KW-1185">Reference proteome</keyword>
<dbReference type="Pfam" id="PF13933">
    <property type="entry name" value="HRXXH"/>
    <property type="match status" value="1"/>
</dbReference>
<feature type="chain" id="PRO_5040154156" description="Putative peptidase domain-containing protein" evidence="2">
    <location>
        <begin position="18"/>
        <end position="301"/>
    </location>
</feature>
<accession>A0A9N8JKS1</accession>